<feature type="region of interest" description="Disordered" evidence="6">
    <location>
        <begin position="1"/>
        <end position="28"/>
    </location>
</feature>
<keyword evidence="3 7" id="KW-0812">Transmembrane</keyword>
<dbReference type="GO" id="GO:0016020">
    <property type="term" value="C:membrane"/>
    <property type="evidence" value="ECO:0007669"/>
    <property type="project" value="UniProtKB-SubCell"/>
</dbReference>
<evidence type="ECO:0000256" key="7">
    <source>
        <dbReference type="SAM" id="Phobius"/>
    </source>
</evidence>
<evidence type="ECO:0000256" key="2">
    <source>
        <dbReference type="ARBA" id="ARBA00006843"/>
    </source>
</evidence>
<gene>
    <name evidence="8" type="ORF">Baya_11526</name>
</gene>
<evidence type="ECO:0000256" key="4">
    <source>
        <dbReference type="ARBA" id="ARBA00022989"/>
    </source>
</evidence>
<keyword evidence="4 7" id="KW-1133">Transmembrane helix</keyword>
<dbReference type="OrthoDB" id="9907795at2759"/>
<evidence type="ECO:0000256" key="3">
    <source>
        <dbReference type="ARBA" id="ARBA00022692"/>
    </source>
</evidence>
<accession>A0A556UZI9</accession>
<comment type="subcellular location">
    <subcellularLocation>
        <location evidence="1">Membrane</location>
    </subcellularLocation>
</comment>
<evidence type="ECO:0000313" key="9">
    <source>
        <dbReference type="Proteomes" id="UP000319801"/>
    </source>
</evidence>
<keyword evidence="9" id="KW-1185">Reference proteome</keyword>
<comment type="caution">
    <text evidence="8">The sequence shown here is derived from an EMBL/GenBank/DDBJ whole genome shotgun (WGS) entry which is preliminary data.</text>
</comment>
<evidence type="ECO:0000256" key="6">
    <source>
        <dbReference type="SAM" id="MobiDB-lite"/>
    </source>
</evidence>
<name>A0A556UZI9_BAGYA</name>
<dbReference type="Pfam" id="PF04505">
    <property type="entry name" value="CD225"/>
    <property type="match status" value="1"/>
</dbReference>
<comment type="similarity">
    <text evidence="2">Belongs to the CD225/Dispanin family.</text>
</comment>
<evidence type="ECO:0008006" key="10">
    <source>
        <dbReference type="Google" id="ProtNLM"/>
    </source>
</evidence>
<dbReference type="InterPro" id="IPR007593">
    <property type="entry name" value="CD225/Dispanin_fam"/>
</dbReference>
<dbReference type="AlphaFoldDB" id="A0A556UZI9"/>
<protein>
    <recommendedName>
        <fullName evidence="10">Transmembrane protein 265</fullName>
    </recommendedName>
</protein>
<reference evidence="8 9" key="1">
    <citation type="journal article" date="2019" name="Genome Biol. Evol.">
        <title>Whole-Genome Sequencing of the Giant Devil Catfish, Bagarius yarrelli.</title>
        <authorList>
            <person name="Jiang W."/>
            <person name="Lv Y."/>
            <person name="Cheng L."/>
            <person name="Yang K."/>
            <person name="Chao B."/>
            <person name="Wang X."/>
            <person name="Li Y."/>
            <person name="Pan X."/>
            <person name="You X."/>
            <person name="Zhang Y."/>
            <person name="Yang J."/>
            <person name="Li J."/>
            <person name="Zhang X."/>
            <person name="Liu S."/>
            <person name="Sun C."/>
            <person name="Yang J."/>
            <person name="Shi Q."/>
        </authorList>
    </citation>
    <scope>NUCLEOTIDE SEQUENCE [LARGE SCALE GENOMIC DNA]</scope>
    <source>
        <strain evidence="8">JWS20170419001</strain>
        <tissue evidence="8">Muscle</tissue>
    </source>
</reference>
<sequence>MSTSNQEVNTSTPLTSTSNAQTDVEKGRDKVQVKDYRTLSICSIICGLSCLGIVSLIYSVKTRELNKRSPAETSPKAKEYSKKTLKWGVGAIIAWVILILVFPLLMGLLSYLLTFID</sequence>
<feature type="transmembrane region" description="Helical" evidence="7">
    <location>
        <begin position="38"/>
        <end position="60"/>
    </location>
</feature>
<evidence type="ECO:0000256" key="5">
    <source>
        <dbReference type="ARBA" id="ARBA00023136"/>
    </source>
</evidence>
<evidence type="ECO:0000256" key="1">
    <source>
        <dbReference type="ARBA" id="ARBA00004370"/>
    </source>
</evidence>
<feature type="transmembrane region" description="Helical" evidence="7">
    <location>
        <begin position="87"/>
        <end position="113"/>
    </location>
</feature>
<keyword evidence="5 7" id="KW-0472">Membrane</keyword>
<organism evidence="8 9">
    <name type="scientific">Bagarius yarrelli</name>
    <name type="common">Goonch</name>
    <name type="synonym">Bagrus yarrelli</name>
    <dbReference type="NCBI Taxonomy" id="175774"/>
    <lineage>
        <taxon>Eukaryota</taxon>
        <taxon>Metazoa</taxon>
        <taxon>Chordata</taxon>
        <taxon>Craniata</taxon>
        <taxon>Vertebrata</taxon>
        <taxon>Euteleostomi</taxon>
        <taxon>Actinopterygii</taxon>
        <taxon>Neopterygii</taxon>
        <taxon>Teleostei</taxon>
        <taxon>Ostariophysi</taxon>
        <taxon>Siluriformes</taxon>
        <taxon>Sisoridae</taxon>
        <taxon>Sisorinae</taxon>
        <taxon>Bagarius</taxon>
    </lineage>
</organism>
<dbReference type="Proteomes" id="UP000319801">
    <property type="component" value="Unassembled WGS sequence"/>
</dbReference>
<dbReference type="EMBL" id="VCAZ01000083">
    <property type="protein sequence ID" value="TSQ23959.1"/>
    <property type="molecule type" value="Genomic_DNA"/>
</dbReference>
<proteinExistence type="inferred from homology"/>
<evidence type="ECO:0000313" key="8">
    <source>
        <dbReference type="EMBL" id="TSQ23959.1"/>
    </source>
</evidence>
<feature type="compositionally biased region" description="Polar residues" evidence="6">
    <location>
        <begin position="1"/>
        <end position="22"/>
    </location>
</feature>